<dbReference type="Pfam" id="PF00069">
    <property type="entry name" value="Pkinase"/>
    <property type="match status" value="2"/>
</dbReference>
<feature type="compositionally biased region" description="Polar residues" evidence="10">
    <location>
        <begin position="103"/>
        <end position="115"/>
    </location>
</feature>
<accession>A0ABR4DKJ9</accession>
<evidence type="ECO:0000256" key="7">
    <source>
        <dbReference type="ARBA" id="ARBA00047899"/>
    </source>
</evidence>
<evidence type="ECO:0000313" key="13">
    <source>
        <dbReference type="EMBL" id="KAL2270878.1"/>
    </source>
</evidence>
<evidence type="ECO:0000256" key="9">
    <source>
        <dbReference type="PROSITE-ProRule" id="PRU10141"/>
    </source>
</evidence>
<evidence type="ECO:0000256" key="5">
    <source>
        <dbReference type="ARBA" id="ARBA00022777"/>
    </source>
</evidence>
<feature type="region of interest" description="Disordered" evidence="10">
    <location>
        <begin position="612"/>
        <end position="658"/>
    </location>
</feature>
<dbReference type="PANTHER" id="PTHR24356:SF400">
    <property type="entry name" value="SERINE_THREONINE-PROTEIN KINASE CBK1"/>
    <property type="match status" value="1"/>
</dbReference>
<dbReference type="InterPro" id="IPR008271">
    <property type="entry name" value="Ser/Thr_kinase_AS"/>
</dbReference>
<feature type="region of interest" description="Disordered" evidence="10">
    <location>
        <begin position="873"/>
        <end position="946"/>
    </location>
</feature>
<evidence type="ECO:0000259" key="12">
    <source>
        <dbReference type="PROSITE" id="PS51285"/>
    </source>
</evidence>
<comment type="caution">
    <text evidence="13">The sequence shown here is derived from an EMBL/GenBank/DDBJ whole genome shotgun (WGS) entry which is preliminary data.</text>
</comment>
<dbReference type="RefSeq" id="XP_070869602.1">
    <property type="nucleotide sequence ID" value="XM_071008765.1"/>
</dbReference>
<sequence length="946" mass="104651">MSIAFFRSPAEPTVVRRTCPKYRLPLHGAFMDMSSLPGSASSNIPGATSSSRGGISRRVPNTMTKKFPSPRSFKRQPKQAMEDQSMPTLQSPSQRTCRGPGPNASQELPSSPTSEVSTFDLLHPPGGCLPGIVTAERAAAARIYLEKYFNELLAPGPLGRQVRQQLLETEMFNRARERGVPLTTAEVAEARARFYQRETEHLRALRVTRAKGLRALMGAPDAADGSDGSSNAGMRGSGSCGHSAEDYETVQVLGKGSFGVVRLVRDRTSGGRVYAMKVIRKSKMLRSNQEGHLRAERDLLVASEGSRCFQDVSNLYLVMEYMPGGDFLNYLIRENVLAEPVARFYIAEIILCVEAAHNLKCIHRDIKPDNFLVSASGHLKISDFGLAFDGHWSHDASYYSSNRTCNDNPDKKKRSNGIGACIQKHERKDLHDGELLLNWRNRCGMRRSARSVVGTSQYMAPEVIEGKRYDGRCDWWSVGVILFECIYGHTPFLSEEGRQQTKENILRHHETFYFPARPTVSRRCQHLMLSLITDKEYRLCSERYRMKDLVMASTGLTSNAGSRMQDFAGHYVFSYNAEDIKAHKWFRSIPWDRLHQLDPPLIPKLRSVDDTQYFDDGGSVSDVSESEPEMVEEGADGEGQPAMPIAQNGRATNSGRDMLFSPASCSPLAPVPGTGWSPAAYAAPNFQHPPPGPLGCDSPSSSKPANAKTNNNYQNYTPTLPVPSPGAASFLSAYPSGPDPLSYHPAGPLTPEQLAFLYPLRYPLQTLAVAVLTSTPNDNIQGKLRALDAYLEQLPDATEAERVNLREFVWRFGRACVGAGAGGEARGRRGRAPKRPRDRLLRDEGTRRVAMDVRKRTAFLGYEWTRIITEEEKNGTGKNGKDDGNENRGPERESLERDRDSDGCGGGLDEENDMGSGGHPGSRSPLRVAQQDTPGAQQKQQRCQQQ</sequence>
<keyword evidence="6 9" id="KW-0067">ATP-binding</keyword>
<feature type="compositionally biased region" description="Low complexity" evidence="10">
    <location>
        <begin position="937"/>
        <end position="946"/>
    </location>
</feature>
<feature type="compositionally biased region" description="Basic residues" evidence="10">
    <location>
        <begin position="828"/>
        <end position="837"/>
    </location>
</feature>
<comment type="catalytic activity">
    <reaction evidence="7">
        <text>L-threonyl-[protein] + ATP = O-phospho-L-threonyl-[protein] + ADP + H(+)</text>
        <dbReference type="Rhea" id="RHEA:46608"/>
        <dbReference type="Rhea" id="RHEA-COMP:11060"/>
        <dbReference type="Rhea" id="RHEA-COMP:11605"/>
        <dbReference type="ChEBI" id="CHEBI:15378"/>
        <dbReference type="ChEBI" id="CHEBI:30013"/>
        <dbReference type="ChEBI" id="CHEBI:30616"/>
        <dbReference type="ChEBI" id="CHEBI:61977"/>
        <dbReference type="ChEBI" id="CHEBI:456216"/>
        <dbReference type="EC" id="2.7.11.1"/>
    </reaction>
</comment>
<feature type="compositionally biased region" description="Basic and acidic residues" evidence="10">
    <location>
        <begin position="873"/>
        <end position="902"/>
    </location>
</feature>
<feature type="domain" description="Protein kinase" evidence="11">
    <location>
        <begin position="247"/>
        <end position="550"/>
    </location>
</feature>
<dbReference type="EC" id="2.7.11.1" evidence="1"/>
<dbReference type="PROSITE" id="PS51285">
    <property type="entry name" value="AGC_KINASE_CTER"/>
    <property type="match status" value="1"/>
</dbReference>
<gene>
    <name evidence="13" type="ORF">VTJ83DRAFT_249</name>
</gene>
<reference evidence="13 14" key="1">
    <citation type="journal article" date="2024" name="Commun. Biol.">
        <title>Comparative genomic analysis of thermophilic fungi reveals convergent evolutionary adaptations and gene losses.</title>
        <authorList>
            <person name="Steindorff A.S."/>
            <person name="Aguilar-Pontes M.V."/>
            <person name="Robinson A.J."/>
            <person name="Andreopoulos B."/>
            <person name="LaButti K."/>
            <person name="Kuo A."/>
            <person name="Mondo S."/>
            <person name="Riley R."/>
            <person name="Otillar R."/>
            <person name="Haridas S."/>
            <person name="Lipzen A."/>
            <person name="Grimwood J."/>
            <person name="Schmutz J."/>
            <person name="Clum A."/>
            <person name="Reid I.D."/>
            <person name="Moisan M.C."/>
            <person name="Butler G."/>
            <person name="Nguyen T.T.M."/>
            <person name="Dewar K."/>
            <person name="Conant G."/>
            <person name="Drula E."/>
            <person name="Henrissat B."/>
            <person name="Hansel C."/>
            <person name="Singer S."/>
            <person name="Hutchinson M.I."/>
            <person name="de Vries R.P."/>
            <person name="Natvig D.O."/>
            <person name="Powell A.J."/>
            <person name="Tsang A."/>
            <person name="Grigoriev I.V."/>
        </authorList>
    </citation>
    <scope>NUCLEOTIDE SEQUENCE [LARGE SCALE GENOMIC DNA]</scope>
    <source>
        <strain evidence="13 14">ATCC 22073</strain>
    </source>
</reference>
<dbReference type="PROSITE" id="PS00108">
    <property type="entry name" value="PROTEIN_KINASE_ST"/>
    <property type="match status" value="1"/>
</dbReference>
<feature type="region of interest" description="Disordered" evidence="10">
    <location>
        <begin position="40"/>
        <end position="115"/>
    </location>
</feature>
<evidence type="ECO:0000256" key="2">
    <source>
        <dbReference type="ARBA" id="ARBA00022527"/>
    </source>
</evidence>
<dbReference type="SMART" id="SM00220">
    <property type="entry name" value="S_TKc"/>
    <property type="match status" value="1"/>
</dbReference>
<feature type="compositionally biased region" description="Polar residues" evidence="10">
    <location>
        <begin position="40"/>
        <end position="64"/>
    </location>
</feature>
<dbReference type="GeneID" id="98123409"/>
<evidence type="ECO:0000313" key="14">
    <source>
        <dbReference type="Proteomes" id="UP001600064"/>
    </source>
</evidence>
<dbReference type="PROSITE" id="PS00107">
    <property type="entry name" value="PROTEIN_KINASE_ATP"/>
    <property type="match status" value="1"/>
</dbReference>
<evidence type="ECO:0000256" key="10">
    <source>
        <dbReference type="SAM" id="MobiDB-lite"/>
    </source>
</evidence>
<feature type="region of interest" description="Disordered" evidence="10">
    <location>
        <begin position="219"/>
        <end position="240"/>
    </location>
</feature>
<dbReference type="Gene3D" id="3.30.200.20">
    <property type="entry name" value="Phosphorylase Kinase, domain 1"/>
    <property type="match status" value="1"/>
</dbReference>
<keyword evidence="5" id="KW-0418">Kinase</keyword>
<keyword evidence="14" id="KW-1185">Reference proteome</keyword>
<dbReference type="Proteomes" id="UP001600064">
    <property type="component" value="Unassembled WGS sequence"/>
</dbReference>
<protein>
    <recommendedName>
        <fullName evidence="1">non-specific serine/threonine protein kinase</fullName>
        <ecNumber evidence="1">2.7.11.1</ecNumber>
    </recommendedName>
</protein>
<dbReference type="PROSITE" id="PS50011">
    <property type="entry name" value="PROTEIN_KINASE_DOM"/>
    <property type="match status" value="1"/>
</dbReference>
<dbReference type="InterPro" id="IPR011009">
    <property type="entry name" value="Kinase-like_dom_sf"/>
</dbReference>
<dbReference type="InterPro" id="IPR000961">
    <property type="entry name" value="AGC-kinase_C"/>
</dbReference>
<feature type="compositionally biased region" description="Polar residues" evidence="10">
    <location>
        <begin position="698"/>
        <end position="718"/>
    </location>
</feature>
<evidence type="ECO:0000256" key="3">
    <source>
        <dbReference type="ARBA" id="ARBA00022679"/>
    </source>
</evidence>
<dbReference type="InterPro" id="IPR017441">
    <property type="entry name" value="Protein_kinase_ATP_BS"/>
</dbReference>
<dbReference type="Gene3D" id="1.10.510.10">
    <property type="entry name" value="Transferase(Phosphotransferase) domain 1"/>
    <property type="match status" value="1"/>
</dbReference>
<feature type="binding site" evidence="9">
    <location>
        <position position="281"/>
    </location>
    <ligand>
        <name>ATP</name>
        <dbReference type="ChEBI" id="CHEBI:30616"/>
    </ligand>
</feature>
<feature type="compositionally biased region" description="Polar residues" evidence="10">
    <location>
        <begin position="85"/>
        <end position="96"/>
    </location>
</feature>
<organism evidence="13 14">
    <name type="scientific">Remersonia thermophila</name>
    <dbReference type="NCBI Taxonomy" id="72144"/>
    <lineage>
        <taxon>Eukaryota</taxon>
        <taxon>Fungi</taxon>
        <taxon>Dikarya</taxon>
        <taxon>Ascomycota</taxon>
        <taxon>Pezizomycotina</taxon>
        <taxon>Sordariomycetes</taxon>
        <taxon>Sordariomycetidae</taxon>
        <taxon>Sordariales</taxon>
        <taxon>Sordariales incertae sedis</taxon>
        <taxon>Remersonia</taxon>
    </lineage>
</organism>
<keyword evidence="2" id="KW-0723">Serine/threonine-protein kinase</keyword>
<evidence type="ECO:0000256" key="4">
    <source>
        <dbReference type="ARBA" id="ARBA00022741"/>
    </source>
</evidence>
<dbReference type="SUPFAM" id="SSF56112">
    <property type="entry name" value="Protein kinase-like (PK-like)"/>
    <property type="match status" value="1"/>
</dbReference>
<feature type="region of interest" description="Disordered" evidence="10">
    <location>
        <begin position="820"/>
        <end position="843"/>
    </location>
</feature>
<feature type="region of interest" description="Disordered" evidence="10">
    <location>
        <begin position="682"/>
        <end position="720"/>
    </location>
</feature>
<evidence type="ECO:0000256" key="8">
    <source>
        <dbReference type="ARBA" id="ARBA00048679"/>
    </source>
</evidence>
<dbReference type="InterPro" id="IPR050236">
    <property type="entry name" value="Ser_Thr_kinase_AGC"/>
</dbReference>
<comment type="catalytic activity">
    <reaction evidence="8">
        <text>L-seryl-[protein] + ATP = O-phospho-L-seryl-[protein] + ADP + H(+)</text>
        <dbReference type="Rhea" id="RHEA:17989"/>
        <dbReference type="Rhea" id="RHEA-COMP:9863"/>
        <dbReference type="Rhea" id="RHEA-COMP:11604"/>
        <dbReference type="ChEBI" id="CHEBI:15378"/>
        <dbReference type="ChEBI" id="CHEBI:29999"/>
        <dbReference type="ChEBI" id="CHEBI:30616"/>
        <dbReference type="ChEBI" id="CHEBI:83421"/>
        <dbReference type="ChEBI" id="CHEBI:456216"/>
        <dbReference type="EC" id="2.7.11.1"/>
    </reaction>
</comment>
<dbReference type="EMBL" id="JAZGUE010000001">
    <property type="protein sequence ID" value="KAL2270878.1"/>
    <property type="molecule type" value="Genomic_DNA"/>
</dbReference>
<feature type="compositionally biased region" description="Acidic residues" evidence="10">
    <location>
        <begin position="624"/>
        <end position="636"/>
    </location>
</feature>
<keyword evidence="3" id="KW-0808">Transferase</keyword>
<keyword evidence="4 9" id="KW-0547">Nucleotide-binding</keyword>
<evidence type="ECO:0000256" key="1">
    <source>
        <dbReference type="ARBA" id="ARBA00012513"/>
    </source>
</evidence>
<dbReference type="InterPro" id="IPR000719">
    <property type="entry name" value="Prot_kinase_dom"/>
</dbReference>
<feature type="domain" description="AGC-kinase C-terminal" evidence="12">
    <location>
        <begin position="587"/>
        <end position="675"/>
    </location>
</feature>
<evidence type="ECO:0000256" key="6">
    <source>
        <dbReference type="ARBA" id="ARBA00022840"/>
    </source>
</evidence>
<evidence type="ECO:0000259" key="11">
    <source>
        <dbReference type="PROSITE" id="PS50011"/>
    </source>
</evidence>
<name>A0ABR4DKJ9_9PEZI</name>
<dbReference type="PANTHER" id="PTHR24356">
    <property type="entry name" value="SERINE/THREONINE-PROTEIN KINASE"/>
    <property type="match status" value="1"/>
</dbReference>
<proteinExistence type="predicted"/>